<feature type="non-terminal residue" evidence="2">
    <location>
        <position position="63"/>
    </location>
</feature>
<organism evidence="2 3">
    <name type="scientific">Shouchella clausii</name>
    <name type="common">Alkalihalobacillus clausii</name>
    <dbReference type="NCBI Taxonomy" id="79880"/>
    <lineage>
        <taxon>Bacteria</taxon>
        <taxon>Bacillati</taxon>
        <taxon>Bacillota</taxon>
        <taxon>Bacilli</taxon>
        <taxon>Bacillales</taxon>
        <taxon>Bacillaceae</taxon>
        <taxon>Shouchella</taxon>
    </lineage>
</organism>
<keyword evidence="1" id="KW-0472">Membrane</keyword>
<dbReference type="EMBL" id="NPBS01000874">
    <property type="protein sequence ID" value="PAF11700.1"/>
    <property type="molecule type" value="Genomic_DNA"/>
</dbReference>
<keyword evidence="1" id="KW-0812">Transmembrane</keyword>
<evidence type="ECO:0008006" key="4">
    <source>
        <dbReference type="Google" id="ProtNLM"/>
    </source>
</evidence>
<proteinExistence type="predicted"/>
<protein>
    <recommendedName>
        <fullName evidence="4">ABC transporter permease</fullName>
    </recommendedName>
</protein>
<feature type="transmembrane region" description="Helical" evidence="1">
    <location>
        <begin position="21"/>
        <end position="42"/>
    </location>
</feature>
<evidence type="ECO:0000313" key="3">
    <source>
        <dbReference type="Proteomes" id="UP000216133"/>
    </source>
</evidence>
<reference evidence="2 3" key="1">
    <citation type="submission" date="2017-07" db="EMBL/GenBank/DDBJ databases">
        <title>Isolation and whole genome analysis of endospore-forming bacteria from heroin.</title>
        <authorList>
            <person name="Kalinowski J."/>
            <person name="Ahrens B."/>
            <person name="Al-Dilaimi A."/>
            <person name="Winkler A."/>
            <person name="Wibberg D."/>
            <person name="Schleenbecker U."/>
            <person name="Ruckert C."/>
            <person name="Wolfel R."/>
            <person name="Grass G."/>
        </authorList>
    </citation>
    <scope>NUCLEOTIDE SEQUENCE [LARGE SCALE GENOMIC DNA]</scope>
    <source>
        <strain evidence="2 3">7523-2</strain>
    </source>
</reference>
<accession>A0A268QV39</accession>
<name>A0A268QV39_SHOCL</name>
<keyword evidence="1" id="KW-1133">Transmembrane helix</keyword>
<evidence type="ECO:0000313" key="2">
    <source>
        <dbReference type="EMBL" id="PAF11700.1"/>
    </source>
</evidence>
<comment type="caution">
    <text evidence="2">The sequence shown here is derived from an EMBL/GenBank/DDBJ whole genome shotgun (WGS) entry which is preliminary data.</text>
</comment>
<dbReference type="AlphaFoldDB" id="A0A268QV39"/>
<gene>
    <name evidence="2" type="ORF">CHH61_25890</name>
</gene>
<evidence type="ECO:0000256" key="1">
    <source>
        <dbReference type="SAM" id="Phobius"/>
    </source>
</evidence>
<dbReference type="Proteomes" id="UP000216133">
    <property type="component" value="Unassembled WGS sequence"/>
</dbReference>
<sequence>MNNFMTILLHTYLSKLKTKSFIVTTLITVVIVAGLANLSGIIDYFDKDDKERIAVIDETGVLL</sequence>